<evidence type="ECO:0000256" key="4">
    <source>
        <dbReference type="ARBA" id="ARBA00022553"/>
    </source>
</evidence>
<comment type="subcellular location">
    <subcellularLocation>
        <location evidence="2">Membrane</location>
    </subcellularLocation>
</comment>
<comment type="catalytic activity">
    <reaction evidence="1">
        <text>ATP + protein L-histidine = ADP + protein N-phospho-L-histidine.</text>
        <dbReference type="EC" id="2.7.13.3"/>
    </reaction>
</comment>
<dbReference type="PROSITE" id="PS50109">
    <property type="entry name" value="HIS_KIN"/>
    <property type="match status" value="1"/>
</dbReference>
<dbReference type="InterPro" id="IPR005467">
    <property type="entry name" value="His_kinase_dom"/>
</dbReference>
<keyword evidence="9" id="KW-0067">ATP-binding</keyword>
<feature type="transmembrane region" description="Helical" evidence="13">
    <location>
        <begin position="370"/>
        <end position="392"/>
    </location>
</feature>
<gene>
    <name evidence="15" type="ORF">GGR06_003364</name>
</gene>
<keyword evidence="10 13" id="KW-1133">Transmembrane helix</keyword>
<sequence length="645" mass="73088">MSFHTRSILSLLIIVLGISYPSRISAGISDHRPILIVCSYNPAAHQTSIAISDYMEGYRKLGGKRDIVIENLNCKSFAEASRWSNALKQILSKYSEKTLPIQIILFGQEAWAAYLSVRDSIPVKVPIMCSLVSNNVVVLPKDSTALLDTWMPESLDFLSGDIKVPELRAGFMNQYDIDGNIRMIKSFYPNTRHIVFISDNTYGGVTMQALVRKEMRKYPDLELDLLDGRRHTIYTIVDELRSLPKNSVVLIGTWRIDKNEGYFMRNATYTMMEANPTVPVFTPSSVGLGYWAIGGVIPDYTRLGEDMAKASINIDKHPEDTTTHLNMIKSKAVLDSEKVKELQLDVHALPFGVTLVNQPVSFYEQYTYQIWAAMIAFAALTLGLFVSLFYYIRTKRLKDRLLDSDKELRIAKDRAEESNRLKSAFLANMSHEIRTPLNSIVGFSEVLTAEGSTMEEQRLYSRIIQTNSEMLLRLINDILDLSRLEANRVTLNWEACDVIQICEQVISLISVSHQTGNRFLFTSQYTEFLMSTDVQRLQQVLINLLSNADKFTENGTVTLEFAITDEKAVFSVTDTGCGIPKEKHRQVFERFEKLNEYAPGTGLGLSICQLLVHKWHGEIWIDEAYTGGARFMFSHPLSAEKPEIN</sequence>
<keyword evidence="8 15" id="KW-0418">Kinase</keyword>
<dbReference type="SMART" id="SM00387">
    <property type="entry name" value="HATPase_c"/>
    <property type="match status" value="1"/>
</dbReference>
<dbReference type="FunFam" id="1.10.287.130:FF:000004">
    <property type="entry name" value="Ethylene receptor 1"/>
    <property type="match status" value="1"/>
</dbReference>
<keyword evidence="6 13" id="KW-0812">Transmembrane</keyword>
<evidence type="ECO:0000256" key="3">
    <source>
        <dbReference type="ARBA" id="ARBA00012438"/>
    </source>
</evidence>
<evidence type="ECO:0000256" key="8">
    <source>
        <dbReference type="ARBA" id="ARBA00022777"/>
    </source>
</evidence>
<evidence type="ECO:0000256" key="11">
    <source>
        <dbReference type="ARBA" id="ARBA00023012"/>
    </source>
</evidence>
<reference evidence="15" key="1">
    <citation type="submission" date="2020-08" db="EMBL/GenBank/DDBJ databases">
        <title>Genomic Encyclopedia of Type Strains, Phase IV (KMG-IV): sequencing the most valuable type-strain genomes for metagenomic binning, comparative biology and taxonomic classification.</title>
        <authorList>
            <person name="Goeker M."/>
        </authorList>
    </citation>
    <scope>NUCLEOTIDE SEQUENCE [LARGE SCALE GENOMIC DNA]</scope>
    <source>
        <strain evidence="15">DSM 105720</strain>
    </source>
</reference>
<evidence type="ECO:0000256" key="2">
    <source>
        <dbReference type="ARBA" id="ARBA00004370"/>
    </source>
</evidence>
<dbReference type="InterPro" id="IPR003661">
    <property type="entry name" value="HisK_dim/P_dom"/>
</dbReference>
<dbReference type="Gene3D" id="1.10.287.130">
    <property type="match status" value="1"/>
</dbReference>
<keyword evidence="5" id="KW-0808">Transferase</keyword>
<organism evidence="15 16">
    <name type="scientific">Bacteroides reticulotermitis</name>
    <dbReference type="NCBI Taxonomy" id="1133319"/>
    <lineage>
        <taxon>Bacteria</taxon>
        <taxon>Pseudomonadati</taxon>
        <taxon>Bacteroidota</taxon>
        <taxon>Bacteroidia</taxon>
        <taxon>Bacteroidales</taxon>
        <taxon>Bacteroidaceae</taxon>
        <taxon>Bacteroides</taxon>
    </lineage>
</organism>
<comment type="caution">
    <text evidence="15">The sequence shown here is derived from an EMBL/GenBank/DDBJ whole genome shotgun (WGS) entry which is preliminary data.</text>
</comment>
<dbReference type="Gene3D" id="3.30.565.10">
    <property type="entry name" value="Histidine kinase-like ATPase, C-terminal domain"/>
    <property type="match status" value="1"/>
</dbReference>
<evidence type="ECO:0000256" key="13">
    <source>
        <dbReference type="SAM" id="Phobius"/>
    </source>
</evidence>
<evidence type="ECO:0000313" key="16">
    <source>
        <dbReference type="Proteomes" id="UP000560658"/>
    </source>
</evidence>
<evidence type="ECO:0000256" key="10">
    <source>
        <dbReference type="ARBA" id="ARBA00022989"/>
    </source>
</evidence>
<keyword evidence="7" id="KW-0547">Nucleotide-binding</keyword>
<dbReference type="AlphaFoldDB" id="A0A840D3Z9"/>
<dbReference type="InterPro" id="IPR036890">
    <property type="entry name" value="HATPase_C_sf"/>
</dbReference>
<dbReference type="PANTHER" id="PTHR43711:SF31">
    <property type="entry name" value="HISTIDINE KINASE"/>
    <property type="match status" value="1"/>
</dbReference>
<dbReference type="Pfam" id="PF02518">
    <property type="entry name" value="HATPase_c"/>
    <property type="match status" value="1"/>
</dbReference>
<dbReference type="PANTHER" id="PTHR43711">
    <property type="entry name" value="TWO-COMPONENT HISTIDINE KINASE"/>
    <property type="match status" value="1"/>
</dbReference>
<dbReference type="SMART" id="SM00388">
    <property type="entry name" value="HisKA"/>
    <property type="match status" value="1"/>
</dbReference>
<evidence type="ECO:0000256" key="6">
    <source>
        <dbReference type="ARBA" id="ARBA00022692"/>
    </source>
</evidence>
<evidence type="ECO:0000259" key="14">
    <source>
        <dbReference type="PROSITE" id="PS50109"/>
    </source>
</evidence>
<accession>A0A840D3Z9</accession>
<dbReference type="InterPro" id="IPR050736">
    <property type="entry name" value="Sensor_HK_Regulatory"/>
</dbReference>
<dbReference type="EMBL" id="JACIER010000016">
    <property type="protein sequence ID" value="MBB4045549.1"/>
    <property type="molecule type" value="Genomic_DNA"/>
</dbReference>
<evidence type="ECO:0000256" key="7">
    <source>
        <dbReference type="ARBA" id="ARBA00022741"/>
    </source>
</evidence>
<evidence type="ECO:0000256" key="12">
    <source>
        <dbReference type="ARBA" id="ARBA00023136"/>
    </source>
</evidence>
<dbReference type="GO" id="GO:0005524">
    <property type="term" value="F:ATP binding"/>
    <property type="evidence" value="ECO:0007669"/>
    <property type="project" value="UniProtKB-KW"/>
</dbReference>
<dbReference type="SUPFAM" id="SSF55874">
    <property type="entry name" value="ATPase domain of HSP90 chaperone/DNA topoisomerase II/histidine kinase"/>
    <property type="match status" value="1"/>
</dbReference>
<keyword evidence="16" id="KW-1185">Reference proteome</keyword>
<evidence type="ECO:0000256" key="5">
    <source>
        <dbReference type="ARBA" id="ARBA00022679"/>
    </source>
</evidence>
<dbReference type="InterPro" id="IPR036097">
    <property type="entry name" value="HisK_dim/P_sf"/>
</dbReference>
<keyword evidence="11" id="KW-0902">Two-component regulatory system</keyword>
<dbReference type="EC" id="2.7.13.3" evidence="3"/>
<dbReference type="SUPFAM" id="SSF47384">
    <property type="entry name" value="Homodimeric domain of signal transducing histidine kinase"/>
    <property type="match status" value="1"/>
</dbReference>
<proteinExistence type="predicted"/>
<dbReference type="CDD" id="cd00082">
    <property type="entry name" value="HisKA"/>
    <property type="match status" value="1"/>
</dbReference>
<protein>
    <recommendedName>
        <fullName evidence="3">histidine kinase</fullName>
        <ecNumber evidence="3">2.7.13.3</ecNumber>
    </recommendedName>
</protein>
<dbReference type="InterPro" id="IPR004358">
    <property type="entry name" value="Sig_transdc_His_kin-like_C"/>
</dbReference>
<dbReference type="Pfam" id="PF00512">
    <property type="entry name" value="HisKA"/>
    <property type="match status" value="1"/>
</dbReference>
<name>A0A840D3Z9_9BACE</name>
<dbReference type="PRINTS" id="PR00344">
    <property type="entry name" value="BCTRLSENSOR"/>
</dbReference>
<dbReference type="Proteomes" id="UP000560658">
    <property type="component" value="Unassembled WGS sequence"/>
</dbReference>
<evidence type="ECO:0000313" key="15">
    <source>
        <dbReference type="EMBL" id="MBB4045549.1"/>
    </source>
</evidence>
<evidence type="ECO:0000256" key="1">
    <source>
        <dbReference type="ARBA" id="ARBA00000085"/>
    </source>
</evidence>
<feature type="domain" description="Histidine kinase" evidence="14">
    <location>
        <begin position="428"/>
        <end position="639"/>
    </location>
</feature>
<dbReference type="InterPro" id="IPR003594">
    <property type="entry name" value="HATPase_dom"/>
</dbReference>
<keyword evidence="12 13" id="KW-0472">Membrane</keyword>
<dbReference type="GO" id="GO:0016020">
    <property type="term" value="C:membrane"/>
    <property type="evidence" value="ECO:0007669"/>
    <property type="project" value="UniProtKB-SubCell"/>
</dbReference>
<dbReference type="GO" id="GO:0000155">
    <property type="term" value="F:phosphorelay sensor kinase activity"/>
    <property type="evidence" value="ECO:0007669"/>
    <property type="project" value="InterPro"/>
</dbReference>
<evidence type="ECO:0000256" key="9">
    <source>
        <dbReference type="ARBA" id="ARBA00022840"/>
    </source>
</evidence>
<dbReference type="RefSeq" id="WP_081741290.1">
    <property type="nucleotide sequence ID" value="NZ_JACIER010000016.1"/>
</dbReference>
<keyword evidence="4" id="KW-0597">Phosphoprotein</keyword>